<sequence>SPTTIVIFFFFFKTTHSPSRCNRMPNSSVISRVNAGLARCLSHHRRLCRGIAELDRLIHNDEFLKDPRTQWLLHQRRQTEEEQANADARISPLGRMGCEMGRLLGRSKINLSPQSRKNNLVVTRTFCQILQVENSTPRKQSGPMPAPTPLPSPERRQSLIFSASLSRPEP</sequence>
<proteinExistence type="evidence at transcript level"/>
<dbReference type="Bgee" id="FBgn0030905">
    <property type="expression patterns" value="Expressed in mid-late elongation-stage spermatid (Drosophila) in testis and 19 other cell types or tissues"/>
</dbReference>
<protein>
    <submittedName>
        <fullName evidence="2">IP14888p</fullName>
    </submittedName>
</protein>
<gene>
    <name evidence="2" type="primary">CG15059-RB</name>
</gene>
<dbReference type="VEuPathDB" id="VectorBase:FBgn0030905"/>
<reference evidence="2" key="1">
    <citation type="submission" date="2006-01" db="EMBL/GenBank/DDBJ databases">
        <authorList>
            <person name="Stapleton M."/>
            <person name="Carlson J."/>
            <person name="Chavez C."/>
            <person name="Frise E."/>
            <person name="George R."/>
            <person name="Pacleb J."/>
            <person name="Park S."/>
            <person name="Wan K."/>
            <person name="Yu C."/>
            <person name="Celniker S."/>
        </authorList>
    </citation>
    <scope>NUCLEOTIDE SEQUENCE</scope>
</reference>
<reference evidence="2" key="2">
    <citation type="submission" date="2008-12" db="EMBL/GenBank/DDBJ databases">
        <authorList>
            <person name="Carlson J."/>
            <person name="Booth B."/>
            <person name="Frise E."/>
            <person name="Park S."/>
            <person name="Wan K."/>
            <person name="Yu C."/>
            <person name="Celniker S."/>
        </authorList>
    </citation>
    <scope>NUCLEOTIDE SEQUENCE</scope>
</reference>
<name>Q29QW8_DROME</name>
<feature type="region of interest" description="Disordered" evidence="1">
    <location>
        <begin position="132"/>
        <end position="170"/>
    </location>
</feature>
<feature type="non-terminal residue" evidence="2">
    <location>
        <position position="1"/>
    </location>
</feature>
<evidence type="ECO:0000256" key="1">
    <source>
        <dbReference type="SAM" id="MobiDB-lite"/>
    </source>
</evidence>
<dbReference type="EMBL" id="BT024272">
    <property type="protein sequence ID" value="ABC86334.2"/>
    <property type="molecule type" value="mRNA"/>
</dbReference>
<dbReference type="ExpressionAtlas" id="Q29QW8">
    <property type="expression patterns" value="baseline and differential"/>
</dbReference>
<dbReference type="AlphaFoldDB" id="Q29QW8"/>
<dbReference type="OrthoDB" id="7864976at2759"/>
<organism evidence="2">
    <name type="scientific">Drosophila melanogaster</name>
    <name type="common">Fruit fly</name>
    <dbReference type="NCBI Taxonomy" id="7227"/>
    <lineage>
        <taxon>Eukaryota</taxon>
        <taxon>Metazoa</taxon>
        <taxon>Ecdysozoa</taxon>
        <taxon>Arthropoda</taxon>
        <taxon>Hexapoda</taxon>
        <taxon>Insecta</taxon>
        <taxon>Pterygota</taxon>
        <taxon>Neoptera</taxon>
        <taxon>Endopterygota</taxon>
        <taxon>Diptera</taxon>
        <taxon>Brachycera</taxon>
        <taxon>Muscomorpha</taxon>
        <taxon>Ephydroidea</taxon>
        <taxon>Drosophilidae</taxon>
        <taxon>Drosophila</taxon>
        <taxon>Sophophora</taxon>
    </lineage>
</organism>
<feature type="compositionally biased region" description="Polar residues" evidence="1">
    <location>
        <begin position="159"/>
        <end position="170"/>
    </location>
</feature>
<accession>Q29QW8</accession>
<evidence type="ECO:0000313" key="2">
    <source>
        <dbReference type="EMBL" id="ABC86334.2"/>
    </source>
</evidence>
<dbReference type="HOGENOM" id="CLU_1662667_0_0_1"/>